<keyword evidence="1" id="KW-0812">Transmembrane</keyword>
<dbReference type="RefSeq" id="WP_301812828.1">
    <property type="nucleotide sequence ID" value="NZ_JAUJZH010000017.1"/>
</dbReference>
<accession>A0ABT8S887</accession>
<dbReference type="InterPro" id="IPR000873">
    <property type="entry name" value="AMP-dep_synth/lig_dom"/>
</dbReference>
<dbReference type="EMBL" id="JAUKVY010000017">
    <property type="protein sequence ID" value="MDO1535119.1"/>
    <property type="molecule type" value="Genomic_DNA"/>
</dbReference>
<keyword evidence="5" id="KW-1185">Reference proteome</keyword>
<reference evidence="4" key="1">
    <citation type="submission" date="2023-06" db="EMBL/GenBank/DDBJ databases">
        <authorList>
            <person name="Jiang Y."/>
            <person name="Liu Q."/>
        </authorList>
    </citation>
    <scope>NUCLEOTIDE SEQUENCE</scope>
    <source>
        <strain evidence="4">CGMCC 1.12090</strain>
    </source>
</reference>
<keyword evidence="1" id="KW-1133">Transmembrane helix</keyword>
<dbReference type="Gene3D" id="3.30.300.30">
    <property type="match status" value="1"/>
</dbReference>
<feature type="transmembrane region" description="Helical" evidence="1">
    <location>
        <begin position="219"/>
        <end position="241"/>
    </location>
</feature>
<dbReference type="PROSITE" id="PS00455">
    <property type="entry name" value="AMP_BINDING"/>
    <property type="match status" value="1"/>
</dbReference>
<keyword evidence="1" id="KW-0472">Membrane</keyword>
<evidence type="ECO:0000256" key="1">
    <source>
        <dbReference type="SAM" id="Phobius"/>
    </source>
</evidence>
<protein>
    <submittedName>
        <fullName evidence="4">AMP-binding protein</fullName>
    </submittedName>
</protein>
<dbReference type="InterPro" id="IPR045851">
    <property type="entry name" value="AMP-bd_C_sf"/>
</dbReference>
<evidence type="ECO:0000313" key="5">
    <source>
        <dbReference type="Proteomes" id="UP001169027"/>
    </source>
</evidence>
<dbReference type="InterPro" id="IPR050237">
    <property type="entry name" value="ATP-dep_AMP-bd_enzyme"/>
</dbReference>
<feature type="domain" description="AMP-binding enzyme C-terminal" evidence="3">
    <location>
        <begin position="432"/>
        <end position="507"/>
    </location>
</feature>
<dbReference type="Pfam" id="PF00501">
    <property type="entry name" value="AMP-binding"/>
    <property type="match status" value="1"/>
</dbReference>
<evidence type="ECO:0000313" key="4">
    <source>
        <dbReference type="EMBL" id="MDO1535119.1"/>
    </source>
</evidence>
<dbReference type="Gene3D" id="3.40.50.12780">
    <property type="entry name" value="N-terminal domain of ligase-like"/>
    <property type="match status" value="1"/>
</dbReference>
<dbReference type="Proteomes" id="UP001169027">
    <property type="component" value="Unassembled WGS sequence"/>
</dbReference>
<feature type="transmembrane region" description="Helical" evidence="1">
    <location>
        <begin position="188"/>
        <end position="207"/>
    </location>
</feature>
<name>A0ABT8S887_9BURK</name>
<organism evidence="4 5">
    <name type="scientific">Variovorax ginsengisoli</name>
    <dbReference type="NCBI Taxonomy" id="363844"/>
    <lineage>
        <taxon>Bacteria</taxon>
        <taxon>Pseudomonadati</taxon>
        <taxon>Pseudomonadota</taxon>
        <taxon>Betaproteobacteria</taxon>
        <taxon>Burkholderiales</taxon>
        <taxon>Comamonadaceae</taxon>
        <taxon>Variovorax</taxon>
    </lineage>
</organism>
<dbReference type="InterPro" id="IPR042099">
    <property type="entry name" value="ANL_N_sf"/>
</dbReference>
<proteinExistence type="predicted"/>
<evidence type="ECO:0000259" key="3">
    <source>
        <dbReference type="Pfam" id="PF13193"/>
    </source>
</evidence>
<dbReference type="InterPro" id="IPR020845">
    <property type="entry name" value="AMP-binding_CS"/>
</dbReference>
<comment type="caution">
    <text evidence="4">The sequence shown here is derived from an EMBL/GenBank/DDBJ whole genome shotgun (WGS) entry which is preliminary data.</text>
</comment>
<dbReference type="InterPro" id="IPR025110">
    <property type="entry name" value="AMP-bd_C"/>
</dbReference>
<dbReference type="Pfam" id="PF13193">
    <property type="entry name" value="AMP-binding_C"/>
    <property type="match status" value="1"/>
</dbReference>
<sequence length="523" mass="56507">MPLHESDPSGALGRNLIERVCVADTLTRAADLHPHQVAIVDGARRLSYADFDRQVDQLGHALLDLGLRHQDVVAVMARNCTELLLTYFACARAGLVCAPVNLGLRPSEIAWCLRDAAARVLIVEAPLADMAKGVLAEDLPQLAHRFHTGAEFDGLLASGRSAPLEVEVHDRDVVQLLYTSGTTSNPKGVLTSHLAVVMAGLTGALALQGGPGYTSLVALPLFHCAMLNSVVLPLMVIGGTLVLTQGFEPQQVATLFEAEGVHLVVLLPMMYGLLLGHPALQGRTFPAMRRAMYAMAPMPHERLTAIHAMFPNADVVLGSGQTEFTPATCVQRPEHQWSKAATWGTATAMTRVAVMDEQGRLLPRGQTGELVYRGPQVMNGYLNMPEESQACLRHGWFHSGDVAHIDDDGAIWFEDRYKDVIKTGGENVASIEVERCLMDHPDVAEAAAVGLPHPHWGEAITGVVVRRPGAELDAAALMAHCAGRLAGFKAPKAIVFVSEFPRTGTGKLQKHLIRGQHKDLYQR</sequence>
<gene>
    <name evidence="4" type="ORF">Q2T77_22750</name>
</gene>
<dbReference type="SUPFAM" id="SSF56801">
    <property type="entry name" value="Acetyl-CoA synthetase-like"/>
    <property type="match status" value="1"/>
</dbReference>
<feature type="domain" description="AMP-dependent synthetase/ligase" evidence="2">
    <location>
        <begin position="27"/>
        <end position="382"/>
    </location>
</feature>
<feature type="transmembrane region" description="Helical" evidence="1">
    <location>
        <begin position="261"/>
        <end position="280"/>
    </location>
</feature>
<evidence type="ECO:0000259" key="2">
    <source>
        <dbReference type="Pfam" id="PF00501"/>
    </source>
</evidence>
<dbReference type="PANTHER" id="PTHR43767:SF1">
    <property type="entry name" value="NONRIBOSOMAL PEPTIDE SYNTHASE PES1 (EUROFUNG)-RELATED"/>
    <property type="match status" value="1"/>
</dbReference>
<dbReference type="PANTHER" id="PTHR43767">
    <property type="entry name" value="LONG-CHAIN-FATTY-ACID--COA LIGASE"/>
    <property type="match status" value="1"/>
</dbReference>